<dbReference type="EMBL" id="CP036273">
    <property type="protein sequence ID" value="QDU21080.1"/>
    <property type="molecule type" value="Genomic_DNA"/>
</dbReference>
<sequence length="528" mass="58247">MAWSVRLTDFHVAPMCTPTRGQLMTGLAAMRNGATSVTAGRTFLRPGIPTIAELFGRAGYKTGLFGKWHLGDHYPHRPIDKGFQESVYHLGWGQRDSTPEFDMPLIDGRYFHNGVEKRYRGHCTDFWFESATAWIKERKARGEPFLCYVPTNAPHAPFVELDEYVRPYQGRGPAGFFGMIAHLDKRFGDLDRFLAAEGLRDNTIVIFMTDNGGTAGVATFNAGLRAGKTTYYDGGHRVPCWVRWPAGNLGEPRDVSTPTQNTDILPTLCDFCGVPVPVRAQSDLRYSGVSLAGLLRGSVRELPERTMVVQYGQTPKQHEACVIRGRWRLVKGAELYNTDADRAQATDLAAKHPDVVQRLRADYEDWWKGVEPTITDFVPISLGAKPQPVVEMNCGDWENIYADNTGYVRQAVGGPTGGTWHVKVEEAGEYEFVLRRWPAQTKAALRDDYEPVGAVGAKAKAKTATFPTIARGTVEIAGAKQGGPADPKATGVSVRMTLPAGRTRLKAWFSDAAGTDLCGAFFVTVRKL</sequence>
<comment type="similarity">
    <text evidence="1">Belongs to the sulfatase family.</text>
</comment>
<evidence type="ECO:0000256" key="2">
    <source>
        <dbReference type="ARBA" id="ARBA00022723"/>
    </source>
</evidence>
<name>A0A517XU90_9BACT</name>
<evidence type="ECO:0000256" key="1">
    <source>
        <dbReference type="ARBA" id="ARBA00008779"/>
    </source>
</evidence>
<dbReference type="Gene3D" id="3.30.1120.10">
    <property type="match status" value="1"/>
</dbReference>
<dbReference type="InterPro" id="IPR000917">
    <property type="entry name" value="Sulfatase_N"/>
</dbReference>
<dbReference type="InterPro" id="IPR024607">
    <property type="entry name" value="Sulfatase_CS"/>
</dbReference>
<dbReference type="PANTHER" id="PTHR42693:SF53">
    <property type="entry name" value="ENDO-4-O-SULFATASE"/>
    <property type="match status" value="1"/>
</dbReference>
<dbReference type="InterPro" id="IPR050738">
    <property type="entry name" value="Sulfatase"/>
</dbReference>
<keyword evidence="4" id="KW-0106">Calcium</keyword>
<dbReference type="OrthoDB" id="9783154at2"/>
<keyword evidence="2" id="KW-0479">Metal-binding</keyword>
<evidence type="ECO:0000313" key="6">
    <source>
        <dbReference type="EMBL" id="QDU21080.1"/>
    </source>
</evidence>
<evidence type="ECO:0000259" key="5">
    <source>
        <dbReference type="Pfam" id="PF00884"/>
    </source>
</evidence>
<dbReference type="InterPro" id="IPR017850">
    <property type="entry name" value="Alkaline_phosphatase_core_sf"/>
</dbReference>
<dbReference type="GO" id="GO:0046872">
    <property type="term" value="F:metal ion binding"/>
    <property type="evidence" value="ECO:0007669"/>
    <property type="project" value="UniProtKB-KW"/>
</dbReference>
<dbReference type="PROSITE" id="PS00523">
    <property type="entry name" value="SULFATASE_1"/>
    <property type="match status" value="1"/>
</dbReference>
<dbReference type="Gene3D" id="3.40.720.10">
    <property type="entry name" value="Alkaline Phosphatase, subunit A"/>
    <property type="match status" value="1"/>
</dbReference>
<gene>
    <name evidence="6" type="primary">atsA_11</name>
    <name evidence="6" type="ORF">ETAA1_30450</name>
</gene>
<reference evidence="6 7" key="1">
    <citation type="submission" date="2019-02" db="EMBL/GenBank/DDBJ databases">
        <title>Deep-cultivation of Planctomycetes and their phenomic and genomic characterization uncovers novel biology.</title>
        <authorList>
            <person name="Wiegand S."/>
            <person name="Jogler M."/>
            <person name="Boedeker C."/>
            <person name="Pinto D."/>
            <person name="Vollmers J."/>
            <person name="Rivas-Marin E."/>
            <person name="Kohn T."/>
            <person name="Peeters S.H."/>
            <person name="Heuer A."/>
            <person name="Rast P."/>
            <person name="Oberbeckmann S."/>
            <person name="Bunk B."/>
            <person name="Jeske O."/>
            <person name="Meyerdierks A."/>
            <person name="Storesund J.E."/>
            <person name="Kallscheuer N."/>
            <person name="Luecker S."/>
            <person name="Lage O.M."/>
            <person name="Pohl T."/>
            <person name="Merkel B.J."/>
            <person name="Hornburger P."/>
            <person name="Mueller R.-W."/>
            <person name="Bruemmer F."/>
            <person name="Labrenz M."/>
            <person name="Spormann A.M."/>
            <person name="Op den Camp H."/>
            <person name="Overmann J."/>
            <person name="Amann R."/>
            <person name="Jetten M.S.M."/>
            <person name="Mascher T."/>
            <person name="Medema M.H."/>
            <person name="Devos D.P."/>
            <person name="Kaster A.-K."/>
            <person name="Ovreas L."/>
            <person name="Rohde M."/>
            <person name="Galperin M.Y."/>
            <person name="Jogler C."/>
        </authorList>
    </citation>
    <scope>NUCLEOTIDE SEQUENCE [LARGE SCALE GENOMIC DNA]</scope>
    <source>
        <strain evidence="6 7">ETA_A1</strain>
    </source>
</reference>
<dbReference type="KEGG" id="uli:ETAA1_30450"/>
<dbReference type="Proteomes" id="UP000319576">
    <property type="component" value="Chromosome"/>
</dbReference>
<keyword evidence="7" id="KW-1185">Reference proteome</keyword>
<feature type="domain" description="Sulfatase N-terminal" evidence="5">
    <location>
        <begin position="5"/>
        <end position="273"/>
    </location>
</feature>
<evidence type="ECO:0000256" key="4">
    <source>
        <dbReference type="ARBA" id="ARBA00022837"/>
    </source>
</evidence>
<dbReference type="EC" id="3.1.6.1" evidence="6"/>
<accession>A0A517XU90</accession>
<dbReference type="AlphaFoldDB" id="A0A517XU90"/>
<organism evidence="6 7">
    <name type="scientific">Urbifossiella limnaea</name>
    <dbReference type="NCBI Taxonomy" id="2528023"/>
    <lineage>
        <taxon>Bacteria</taxon>
        <taxon>Pseudomonadati</taxon>
        <taxon>Planctomycetota</taxon>
        <taxon>Planctomycetia</taxon>
        <taxon>Gemmatales</taxon>
        <taxon>Gemmataceae</taxon>
        <taxon>Urbifossiella</taxon>
    </lineage>
</organism>
<keyword evidence="3 6" id="KW-0378">Hydrolase</keyword>
<evidence type="ECO:0000256" key="3">
    <source>
        <dbReference type="ARBA" id="ARBA00022801"/>
    </source>
</evidence>
<dbReference type="SUPFAM" id="SSF53649">
    <property type="entry name" value="Alkaline phosphatase-like"/>
    <property type="match status" value="1"/>
</dbReference>
<proteinExistence type="inferred from homology"/>
<evidence type="ECO:0000313" key="7">
    <source>
        <dbReference type="Proteomes" id="UP000319576"/>
    </source>
</evidence>
<dbReference type="Pfam" id="PF00884">
    <property type="entry name" value="Sulfatase"/>
    <property type="match status" value="1"/>
</dbReference>
<dbReference type="PANTHER" id="PTHR42693">
    <property type="entry name" value="ARYLSULFATASE FAMILY MEMBER"/>
    <property type="match status" value="1"/>
</dbReference>
<dbReference type="GO" id="GO:0004065">
    <property type="term" value="F:arylsulfatase activity"/>
    <property type="evidence" value="ECO:0007669"/>
    <property type="project" value="UniProtKB-EC"/>
</dbReference>
<protein>
    <submittedName>
        <fullName evidence="6">Arylsulfatase</fullName>
        <ecNumber evidence="6">3.1.6.1</ecNumber>
    </submittedName>
</protein>